<evidence type="ECO:0000259" key="7">
    <source>
        <dbReference type="Pfam" id="PF05567"/>
    </source>
</evidence>
<accession>A0ABU9D5Q5</accession>
<evidence type="ECO:0000256" key="6">
    <source>
        <dbReference type="ARBA" id="ARBA00023263"/>
    </source>
</evidence>
<evidence type="ECO:0000256" key="2">
    <source>
        <dbReference type="ARBA" id="ARBA00008387"/>
    </source>
</evidence>
<comment type="similarity">
    <text evidence="2">Belongs to the PilY1 family.</text>
</comment>
<name>A0ABU9D5Q5_9PROT</name>
<organism evidence="8 9">
    <name type="scientific">Thermithiobacillus plumbiphilus</name>
    <dbReference type="NCBI Taxonomy" id="1729899"/>
    <lineage>
        <taxon>Bacteria</taxon>
        <taxon>Pseudomonadati</taxon>
        <taxon>Pseudomonadota</taxon>
        <taxon>Acidithiobacillia</taxon>
        <taxon>Acidithiobacillales</taxon>
        <taxon>Thermithiobacillaceae</taxon>
        <taxon>Thermithiobacillus</taxon>
    </lineage>
</organism>
<evidence type="ECO:0000256" key="4">
    <source>
        <dbReference type="ARBA" id="ARBA00022723"/>
    </source>
</evidence>
<comment type="subcellular location">
    <subcellularLocation>
        <location evidence="1">Fimbrium</location>
    </subcellularLocation>
</comment>
<keyword evidence="4" id="KW-0479">Metal-binding</keyword>
<dbReference type="Pfam" id="PF05567">
    <property type="entry name" value="T4P_PilY1"/>
    <property type="match status" value="1"/>
</dbReference>
<evidence type="ECO:0000313" key="8">
    <source>
        <dbReference type="EMBL" id="MEK8088879.1"/>
    </source>
</evidence>
<keyword evidence="5" id="KW-0106">Calcium</keyword>
<dbReference type="InterPro" id="IPR018247">
    <property type="entry name" value="EF_Hand_1_Ca_BS"/>
</dbReference>
<comment type="caution">
    <text evidence="8">The sequence shown here is derived from an EMBL/GenBank/DDBJ whole genome shotgun (WGS) entry which is preliminary data.</text>
</comment>
<keyword evidence="9" id="KW-1185">Reference proteome</keyword>
<reference evidence="8 9" key="1">
    <citation type="submission" date="2024-04" db="EMBL/GenBank/DDBJ databases">
        <authorList>
            <person name="Abashina T."/>
            <person name="Shaikin A."/>
        </authorList>
    </citation>
    <scope>NUCLEOTIDE SEQUENCE [LARGE SCALE GENOMIC DNA]</scope>
    <source>
        <strain evidence="8 9">AAFK</strain>
    </source>
</reference>
<dbReference type="InterPro" id="IPR008707">
    <property type="entry name" value="B-propeller_PilY1"/>
</dbReference>
<evidence type="ECO:0000256" key="1">
    <source>
        <dbReference type="ARBA" id="ARBA00004561"/>
    </source>
</evidence>
<dbReference type="InterPro" id="IPR011047">
    <property type="entry name" value="Quinoprotein_ADH-like_sf"/>
</dbReference>
<dbReference type="PROSITE" id="PS00018">
    <property type="entry name" value="EF_HAND_1"/>
    <property type="match status" value="1"/>
</dbReference>
<keyword evidence="6" id="KW-0281">Fimbrium</keyword>
<sequence>MTVAKRVATDLVNNSSGMRFGVSSFYAGSGTSQNYGHGATIDATCGSSTTDLTSAISGYSASTSTPLSEALYEITRYFRGMSSYYHSDVSYTSPIQYRCQKNFTIVITDGLPTYDTNIPASDPDDNNSRLPNWDGLAPDTSSSMYPNFPQYSDGFQPTDSEAKEGYSLYLDDLAKFAYDIDMRRTGTDNADVSYNDPEYKKQNLNTYTIGFAADNQMMEDAAEYGHGQYFTASNSAQLIQALQRVVNDIAARTASAAAVAVNTTTVSSDTRIYQATFDSGSWAGDLQAYPVEIANGEITKATPSWTSGSANTQLKQRVSATTDTRKIISYNGSTGIAFTWATLSSAQKTHLVDENRLNFLRGRTQDEGVTFRDRDGPLGDIVNSQPVYVAKPPFTYSDATYQTFKSDHANRTPMIYVGANDGMLHAFNASTGAEAFAYVPNLLMDQLKNLSNIPYAHQYYVDGPITVGDVYTGTSWKTLLVGGLGKGGKGFYALDVTNPTSTTEEGLKSIVKWEFTDADMGYSFGRPLIIKTAAEGWVVAVTSGYNNSGQGYLYLLNPDTGAIIEKISTTIGTAANPSGLGQPSAADEDGDGVADYIYAGDLNGSLWKFDLTASNSNSWDIAFKVGSTKLPLITVKNASNQAQPITAAPEIVKHPTNGMLIILFGTGRYLGATDATDTQTQSFYAIKDSGSAIASTDRRTLVQQSLYTATINGQQTRLMTSNNVDWTVKDGWYMDFIDSGERNVTNPQVRNGALIFTSFIPNEDPCSFGGTGWLYDFNYLTGAAFEQPELDINNDGELDGNDVTGDVTSGDKTYKGTPGALQIGNGFAAKPTILDDGLRDKKFISKSDTSIRVVMERGGNKRTGNFRPISWREVF</sequence>
<protein>
    <submittedName>
        <fullName evidence="8">PilC/PilY family type IV pilus protein</fullName>
    </submittedName>
</protein>
<dbReference type="Gene3D" id="3.40.50.410">
    <property type="entry name" value="von Willebrand factor, type A domain"/>
    <property type="match status" value="1"/>
</dbReference>
<evidence type="ECO:0000313" key="9">
    <source>
        <dbReference type="Proteomes" id="UP001446205"/>
    </source>
</evidence>
<keyword evidence="3" id="KW-1029">Fimbrium biogenesis</keyword>
<dbReference type="SUPFAM" id="SSF53300">
    <property type="entry name" value="vWA-like"/>
    <property type="match status" value="1"/>
</dbReference>
<dbReference type="Proteomes" id="UP001446205">
    <property type="component" value="Unassembled WGS sequence"/>
</dbReference>
<evidence type="ECO:0000256" key="5">
    <source>
        <dbReference type="ARBA" id="ARBA00022837"/>
    </source>
</evidence>
<evidence type="ECO:0000256" key="3">
    <source>
        <dbReference type="ARBA" id="ARBA00022558"/>
    </source>
</evidence>
<gene>
    <name evidence="8" type="ORF">WOB96_03790</name>
</gene>
<proteinExistence type="inferred from homology"/>
<dbReference type="RefSeq" id="WP_341369946.1">
    <property type="nucleotide sequence ID" value="NZ_JBBPCO010000003.1"/>
</dbReference>
<dbReference type="SUPFAM" id="SSF50998">
    <property type="entry name" value="Quinoprotein alcohol dehydrogenase-like"/>
    <property type="match status" value="1"/>
</dbReference>
<dbReference type="EMBL" id="JBBPCO010000003">
    <property type="protein sequence ID" value="MEK8088879.1"/>
    <property type="molecule type" value="Genomic_DNA"/>
</dbReference>
<feature type="domain" description="PilY1 beta-propeller" evidence="7">
    <location>
        <begin position="378"/>
        <end position="712"/>
    </location>
</feature>
<dbReference type="InterPro" id="IPR036465">
    <property type="entry name" value="vWFA_dom_sf"/>
</dbReference>